<feature type="transmembrane region" description="Helical" evidence="2">
    <location>
        <begin position="6"/>
        <end position="26"/>
    </location>
</feature>
<dbReference type="KEGG" id="vg:23462803"/>
<evidence type="ECO:0000313" key="4">
    <source>
        <dbReference type="Proteomes" id="UP000202511"/>
    </source>
</evidence>
<feature type="region of interest" description="Disordered" evidence="1">
    <location>
        <begin position="163"/>
        <end position="182"/>
    </location>
</feature>
<keyword evidence="2" id="KW-1133">Transmembrane helix</keyword>
<name>A0A0B5JAD9_9VIRU</name>
<protein>
    <recommendedName>
        <fullName evidence="5">Transmembrane protein</fullName>
    </recommendedName>
</protein>
<evidence type="ECO:0000256" key="2">
    <source>
        <dbReference type="SAM" id="Phobius"/>
    </source>
</evidence>
<proteinExistence type="predicted"/>
<sequence length="217" mass="24218">MGKKDIYGFLLLAGCCCVSLLLILFFQRLGKAKGICAAGLLVPFGQRVCFFFDRDSGRRALKEKRPKKQSRSERAFLWPRPRRAHCPCAGAVDGTRRGRVGLSLFLRAALCLRGPRPTASPFFLFLFEKWKKKEKNEGTHAKRKTTFAATDSGHAPKKTECRVLVGPHTPTDPSKGRGEDSTTTNRFSLFLVDVHRAQQRGLAKSACKEKQHQVEGA</sequence>
<accession>A0A0B5JAD9</accession>
<reference evidence="3 4" key="1">
    <citation type="journal article" date="2015" name="Parasitol. Res.">
        <title>Viruses in close associations with free-living amoebae.</title>
        <authorList>
            <person name="Scheid P."/>
        </authorList>
    </citation>
    <scope>NUCLEOTIDE SEQUENCE [LARGE SCALE GENOMIC DNA]</scope>
    <source>
        <strain evidence="3">KlaHel</strain>
    </source>
</reference>
<dbReference type="Proteomes" id="UP000202511">
    <property type="component" value="Segment"/>
</dbReference>
<dbReference type="RefSeq" id="YP_009120121.1">
    <property type="nucleotide sequence ID" value="NC_026440.1"/>
</dbReference>
<organism evidence="3 4">
    <name type="scientific">Pandoravirus inopinatum</name>
    <dbReference type="NCBI Taxonomy" id="1605721"/>
    <lineage>
        <taxon>Viruses</taxon>
        <taxon>Pandoravirus</taxon>
    </lineage>
</organism>
<dbReference type="EMBL" id="KP136319">
    <property type="protein sequence ID" value="AJF97886.1"/>
    <property type="molecule type" value="Genomic_DNA"/>
</dbReference>
<keyword evidence="2" id="KW-0812">Transmembrane</keyword>
<keyword evidence="2" id="KW-0472">Membrane</keyword>
<evidence type="ECO:0000313" key="3">
    <source>
        <dbReference type="EMBL" id="AJF97886.1"/>
    </source>
</evidence>
<evidence type="ECO:0000256" key="1">
    <source>
        <dbReference type="SAM" id="MobiDB-lite"/>
    </source>
</evidence>
<evidence type="ECO:0008006" key="5">
    <source>
        <dbReference type="Google" id="ProtNLM"/>
    </source>
</evidence>
<dbReference type="GeneID" id="23462803"/>